<dbReference type="GO" id="GO:0047200">
    <property type="term" value="F:tetrahydrodipicolinate N-acetyltransferase activity"/>
    <property type="evidence" value="ECO:0007669"/>
    <property type="project" value="UniProtKB-EC"/>
</dbReference>
<keyword evidence="3 5" id="KW-0012">Acyltransferase</keyword>
<reference evidence="5 7" key="1">
    <citation type="submission" date="2022-07" db="EMBL/GenBank/DDBJ databases">
        <authorList>
            <person name="Criscuolo A."/>
        </authorList>
    </citation>
    <scope>NUCLEOTIDE SEQUENCE</scope>
    <source>
        <strain evidence="7">CIP 111951</strain>
        <strain evidence="5">CIP111854</strain>
        <strain evidence="4">CIP111951</strain>
    </source>
</reference>
<dbReference type="EMBL" id="CAMAPD010000012">
    <property type="protein sequence ID" value="CAH9061882.1"/>
    <property type="molecule type" value="Genomic_DNA"/>
</dbReference>
<dbReference type="EC" id="2.3.1.89" evidence="5"/>
<protein>
    <submittedName>
        <fullName evidence="5">2,3,4,5-tetrahydropyridine-2,6-dicarboxylate N-acetyltransferase</fullName>
        <ecNumber evidence="5">2.3.1.89</ecNumber>
    </submittedName>
</protein>
<dbReference type="InterPro" id="IPR018357">
    <property type="entry name" value="Hexapep_transf_CS"/>
</dbReference>
<evidence type="ECO:0000256" key="1">
    <source>
        <dbReference type="ARBA" id="ARBA00022679"/>
    </source>
</evidence>
<sequence length="235" mass="25253">MYIAMKKWLKASDSTLAASLFKFAKRIRNPQCIVIPLVHQSIYVLHRTVATVVSQLLRIFYYTPVFKSQVQGSKNNLCLYSGMPQILGSLKVTLGDNVRLSGISTFCGRSCTHNTAQLIIGNNVDVGWQNAFSVGTKIVLEDDVRLAGRIFLAGFAGHPIDNKARALGLPDEDHQAADIVIKQGAWLGTGVTVLAGVTIGEGAIIGAGSVVCKDVPDYCIAAGNPAKVVKQINKE</sequence>
<organism evidence="5 6">
    <name type="scientific">Pseudoalteromonas holothuriae</name>
    <dbReference type="NCBI Taxonomy" id="2963714"/>
    <lineage>
        <taxon>Bacteria</taxon>
        <taxon>Pseudomonadati</taxon>
        <taxon>Pseudomonadota</taxon>
        <taxon>Gammaproteobacteria</taxon>
        <taxon>Alteromonadales</taxon>
        <taxon>Pseudoalteromonadaceae</taxon>
        <taxon>Pseudoalteromonas</taxon>
    </lineage>
</organism>
<dbReference type="InterPro" id="IPR011004">
    <property type="entry name" value="Trimer_LpxA-like_sf"/>
</dbReference>
<evidence type="ECO:0000256" key="3">
    <source>
        <dbReference type="ARBA" id="ARBA00023315"/>
    </source>
</evidence>
<dbReference type="PROSITE" id="PS00101">
    <property type="entry name" value="HEXAPEP_TRANSFERASES"/>
    <property type="match status" value="1"/>
</dbReference>
<dbReference type="InterPro" id="IPR051159">
    <property type="entry name" value="Hexapeptide_acetyltransf"/>
</dbReference>
<dbReference type="PANTHER" id="PTHR23416:SF78">
    <property type="entry name" value="LIPOPOLYSACCHARIDE BIOSYNTHESIS O-ACETYL TRANSFERASE WBBJ-RELATED"/>
    <property type="match status" value="1"/>
</dbReference>
<comment type="caution">
    <text evidence="5">The sequence shown here is derived from an EMBL/GenBank/DDBJ whole genome shotgun (WGS) entry which is preliminary data.</text>
</comment>
<dbReference type="Proteomes" id="UP001152467">
    <property type="component" value="Unassembled WGS sequence"/>
</dbReference>
<dbReference type="AlphaFoldDB" id="A0A9W4R088"/>
<dbReference type="PANTHER" id="PTHR23416">
    <property type="entry name" value="SIALIC ACID SYNTHASE-RELATED"/>
    <property type="match status" value="1"/>
</dbReference>
<proteinExistence type="predicted"/>
<dbReference type="SUPFAM" id="SSF51161">
    <property type="entry name" value="Trimeric LpxA-like enzymes"/>
    <property type="match status" value="1"/>
</dbReference>
<evidence type="ECO:0000256" key="2">
    <source>
        <dbReference type="ARBA" id="ARBA00022737"/>
    </source>
</evidence>
<keyword evidence="2" id="KW-0677">Repeat</keyword>
<dbReference type="Gene3D" id="2.160.10.10">
    <property type="entry name" value="Hexapeptide repeat proteins"/>
    <property type="match status" value="1"/>
</dbReference>
<dbReference type="CDD" id="cd04647">
    <property type="entry name" value="LbH_MAT_like"/>
    <property type="match status" value="1"/>
</dbReference>
<evidence type="ECO:0000313" key="6">
    <source>
        <dbReference type="Proteomes" id="UP001152467"/>
    </source>
</evidence>
<keyword evidence="6" id="KW-1185">Reference proteome</keyword>
<gene>
    <name evidence="5" type="primary">dapH</name>
    <name evidence="5" type="ORF">PSECIP111854_02960</name>
    <name evidence="4" type="ORF">PSECIP111951_02580</name>
</gene>
<name>A0A9W4R088_9GAMM</name>
<keyword evidence="1 5" id="KW-0808">Transferase</keyword>
<dbReference type="Pfam" id="PF00132">
    <property type="entry name" value="Hexapep"/>
    <property type="match status" value="1"/>
</dbReference>
<evidence type="ECO:0000313" key="7">
    <source>
        <dbReference type="Proteomes" id="UP001152485"/>
    </source>
</evidence>
<evidence type="ECO:0000313" key="4">
    <source>
        <dbReference type="EMBL" id="CAH9061882.1"/>
    </source>
</evidence>
<dbReference type="Proteomes" id="UP001152485">
    <property type="component" value="Unassembled WGS sequence"/>
</dbReference>
<dbReference type="EMBL" id="CAMAPC010000012">
    <property type="protein sequence ID" value="CAH9062177.1"/>
    <property type="molecule type" value="Genomic_DNA"/>
</dbReference>
<accession>A0A9W4R088</accession>
<dbReference type="RefSeq" id="WP_261593835.1">
    <property type="nucleotide sequence ID" value="NZ_CAMAPC010000012.1"/>
</dbReference>
<evidence type="ECO:0000313" key="5">
    <source>
        <dbReference type="EMBL" id="CAH9062177.1"/>
    </source>
</evidence>
<dbReference type="InterPro" id="IPR001451">
    <property type="entry name" value="Hexapep"/>
</dbReference>